<dbReference type="InterPro" id="IPR028949">
    <property type="entry name" value="Ntox15"/>
</dbReference>
<evidence type="ECO:0000259" key="1">
    <source>
        <dbReference type="Pfam" id="PF15604"/>
    </source>
</evidence>
<gene>
    <name evidence="2" type="ORF">WDU99_14580</name>
</gene>
<dbReference type="EMBL" id="JBBDGM010000015">
    <property type="protein sequence ID" value="MEJ1089540.1"/>
    <property type="molecule type" value="Genomic_DNA"/>
</dbReference>
<sequence length="192" mass="21807">DHKLHQLTANMDGHLDDVIRQVRDADNYDGKVDVSLKKFKKNSKHDSAEYKRQYDEQMDTLQKMPLSDWIKNRIEYLENGRTSDSLRAQQNARDDALDNKIVELLEENGGDFDKATKDATDWMDSQAALHRLDGIAGGNVTDISRVGDTRINSSLGSQWRSRVGDIDQAVINFLNNNPGVDMDNTFINVVLR</sequence>
<evidence type="ECO:0000313" key="3">
    <source>
        <dbReference type="Proteomes" id="UP001371224"/>
    </source>
</evidence>
<dbReference type="Pfam" id="PF15604">
    <property type="entry name" value="Ntox15"/>
    <property type="match status" value="1"/>
</dbReference>
<proteinExistence type="predicted"/>
<feature type="non-terminal residue" evidence="2">
    <location>
        <position position="1"/>
    </location>
</feature>
<reference evidence="2 3" key="1">
    <citation type="submission" date="2024-02" db="EMBL/GenBank/DDBJ databases">
        <authorList>
            <person name="Saticioglu I.B."/>
        </authorList>
    </citation>
    <scope>NUCLEOTIDE SEQUENCE [LARGE SCALE GENOMIC DNA]</scope>
    <source>
        <strain evidence="2 3">Mu-80</strain>
    </source>
</reference>
<name>A0ABU8LDW6_9MICO</name>
<protein>
    <submittedName>
        <fullName evidence="2">Polymorphic toxin type 15 domain-containing protein</fullName>
    </submittedName>
</protein>
<organism evidence="2 3">
    <name type="scientific">Microbacterium bandirmense</name>
    <dbReference type="NCBI Taxonomy" id="3122050"/>
    <lineage>
        <taxon>Bacteria</taxon>
        <taxon>Bacillati</taxon>
        <taxon>Actinomycetota</taxon>
        <taxon>Actinomycetes</taxon>
        <taxon>Micrococcales</taxon>
        <taxon>Microbacteriaceae</taxon>
        <taxon>Microbacterium</taxon>
    </lineage>
</organism>
<dbReference type="RefSeq" id="WP_337333188.1">
    <property type="nucleotide sequence ID" value="NZ_JBBDGM010000015.1"/>
</dbReference>
<keyword evidence="3" id="KW-1185">Reference proteome</keyword>
<dbReference type="Proteomes" id="UP001371224">
    <property type="component" value="Unassembled WGS sequence"/>
</dbReference>
<evidence type="ECO:0000313" key="2">
    <source>
        <dbReference type="EMBL" id="MEJ1089540.1"/>
    </source>
</evidence>
<accession>A0ABU8LDW6</accession>
<comment type="caution">
    <text evidence="2">The sequence shown here is derived from an EMBL/GenBank/DDBJ whole genome shotgun (WGS) entry which is preliminary data.</text>
</comment>
<feature type="domain" description="Novel toxin 15" evidence="1">
    <location>
        <begin position="44"/>
        <end position="179"/>
    </location>
</feature>